<keyword evidence="3" id="KW-1185">Reference proteome</keyword>
<feature type="compositionally biased region" description="Low complexity" evidence="1">
    <location>
        <begin position="138"/>
        <end position="154"/>
    </location>
</feature>
<feature type="compositionally biased region" description="Gly residues" evidence="1">
    <location>
        <begin position="20"/>
        <end position="31"/>
    </location>
</feature>
<proteinExistence type="predicted"/>
<sequence>MQGLVHEDGAGDLQQIKGDQVGGLLPGGPLGPGTAEPGPVLKCCEVQPAVVPDHQLGVDDGLDAERGRGPGDLREGRAKIGAALGLEVRLGAGEHEDADPSAVCSNSTGLAPDDGRAVTERASIGSTGGERCTLHSYAFRAPPARRAARGSPAAQHSGRRCSAAPARG</sequence>
<dbReference type="AlphaFoldDB" id="A0A1E5PI16"/>
<organism evidence="2 3">
    <name type="scientific">Streptomyces agglomeratus</name>
    <dbReference type="NCBI Taxonomy" id="285458"/>
    <lineage>
        <taxon>Bacteria</taxon>
        <taxon>Bacillati</taxon>
        <taxon>Actinomycetota</taxon>
        <taxon>Actinomycetes</taxon>
        <taxon>Kitasatosporales</taxon>
        <taxon>Streptomycetaceae</taxon>
        <taxon>Streptomyces</taxon>
    </lineage>
</organism>
<comment type="caution">
    <text evidence="2">The sequence shown here is derived from an EMBL/GenBank/DDBJ whole genome shotgun (WGS) entry which is preliminary data.</text>
</comment>
<feature type="region of interest" description="Disordered" evidence="1">
    <location>
        <begin position="95"/>
        <end position="116"/>
    </location>
</feature>
<feature type="compositionally biased region" description="Basic and acidic residues" evidence="1">
    <location>
        <begin position="63"/>
        <end position="76"/>
    </location>
</feature>
<evidence type="ECO:0000256" key="1">
    <source>
        <dbReference type="SAM" id="MobiDB-lite"/>
    </source>
</evidence>
<evidence type="ECO:0000313" key="3">
    <source>
        <dbReference type="Proteomes" id="UP000095759"/>
    </source>
</evidence>
<feature type="region of interest" description="Disordered" evidence="1">
    <location>
        <begin position="136"/>
        <end position="168"/>
    </location>
</feature>
<protein>
    <submittedName>
        <fullName evidence="2">Uncharacterized protein</fullName>
    </submittedName>
</protein>
<name>A0A1E5PI16_9ACTN</name>
<gene>
    <name evidence="2" type="ORF">AS594_36045</name>
</gene>
<feature type="region of interest" description="Disordered" evidence="1">
    <location>
        <begin position="1"/>
        <end position="39"/>
    </location>
</feature>
<dbReference type="Proteomes" id="UP000095759">
    <property type="component" value="Unassembled WGS sequence"/>
</dbReference>
<dbReference type="EMBL" id="MEHJ01000001">
    <property type="protein sequence ID" value="OEJ29024.1"/>
    <property type="molecule type" value="Genomic_DNA"/>
</dbReference>
<reference evidence="2 3" key="1">
    <citation type="submission" date="2016-08" db="EMBL/GenBank/DDBJ databases">
        <title>Complete genome sequence of Streptomyces agglomeratus strain 6-3-2, a novel anti-MRSA actinomycete isolated from Wuli of Tebit, China.</title>
        <authorList>
            <person name="Chen X."/>
        </authorList>
    </citation>
    <scope>NUCLEOTIDE SEQUENCE [LARGE SCALE GENOMIC DNA]</scope>
    <source>
        <strain evidence="2 3">6-3-2</strain>
    </source>
</reference>
<evidence type="ECO:0000313" key="2">
    <source>
        <dbReference type="EMBL" id="OEJ29024.1"/>
    </source>
</evidence>
<feature type="region of interest" description="Disordered" evidence="1">
    <location>
        <begin position="55"/>
        <end position="76"/>
    </location>
</feature>
<accession>A0A1E5PI16</accession>